<dbReference type="AlphaFoldDB" id="W2YHB8"/>
<protein>
    <submittedName>
        <fullName evidence="1">Uncharacterized protein</fullName>
    </submittedName>
</protein>
<dbReference type="EMBL" id="ANIY01003633">
    <property type="protein sequence ID" value="ETP34445.1"/>
    <property type="molecule type" value="Genomic_DNA"/>
</dbReference>
<name>W2YHB8_PHYNI</name>
<accession>W2YHB8</accession>
<organism evidence="1 2">
    <name type="scientific">Phytophthora nicotianae P10297</name>
    <dbReference type="NCBI Taxonomy" id="1317064"/>
    <lineage>
        <taxon>Eukaryota</taxon>
        <taxon>Sar</taxon>
        <taxon>Stramenopiles</taxon>
        <taxon>Oomycota</taxon>
        <taxon>Peronosporomycetes</taxon>
        <taxon>Peronosporales</taxon>
        <taxon>Peronosporaceae</taxon>
        <taxon>Phytophthora</taxon>
    </lineage>
</organism>
<evidence type="ECO:0000313" key="1">
    <source>
        <dbReference type="EMBL" id="ETP34445.1"/>
    </source>
</evidence>
<gene>
    <name evidence="1" type="ORF">F442_17246</name>
</gene>
<sequence>MEIAGASQNYLESLAVPDEEAVSANTHLPKHKPPSPPNLLRCEAPVRQSRCAALCPLLQSTGLLRRVNFVRRPVPAP</sequence>
<comment type="caution">
    <text evidence="1">The sequence shown here is derived from an EMBL/GenBank/DDBJ whole genome shotgun (WGS) entry which is preliminary data.</text>
</comment>
<proteinExistence type="predicted"/>
<dbReference type="Proteomes" id="UP000018948">
    <property type="component" value="Unassembled WGS sequence"/>
</dbReference>
<evidence type="ECO:0000313" key="2">
    <source>
        <dbReference type="Proteomes" id="UP000018948"/>
    </source>
</evidence>
<reference evidence="1 2" key="1">
    <citation type="submission" date="2013-11" db="EMBL/GenBank/DDBJ databases">
        <title>The Genome Sequence of Phytophthora parasitica P10297.</title>
        <authorList>
            <consortium name="The Broad Institute Genomics Platform"/>
            <person name="Russ C."/>
            <person name="Tyler B."/>
            <person name="Panabieres F."/>
            <person name="Shan W."/>
            <person name="Tripathy S."/>
            <person name="Grunwald N."/>
            <person name="Machado M."/>
            <person name="Johnson C.S."/>
            <person name="Walker B."/>
            <person name="Young S.K."/>
            <person name="Zeng Q."/>
            <person name="Gargeya S."/>
            <person name="Fitzgerald M."/>
            <person name="Haas B."/>
            <person name="Abouelleil A."/>
            <person name="Allen A.W."/>
            <person name="Alvarado L."/>
            <person name="Arachchi H.M."/>
            <person name="Berlin A.M."/>
            <person name="Chapman S.B."/>
            <person name="Gainer-Dewar J."/>
            <person name="Goldberg J."/>
            <person name="Griggs A."/>
            <person name="Gujja S."/>
            <person name="Hansen M."/>
            <person name="Howarth C."/>
            <person name="Imamovic A."/>
            <person name="Ireland A."/>
            <person name="Larimer J."/>
            <person name="McCowan C."/>
            <person name="Murphy C."/>
            <person name="Pearson M."/>
            <person name="Poon T.W."/>
            <person name="Priest M."/>
            <person name="Roberts A."/>
            <person name="Saif S."/>
            <person name="Shea T."/>
            <person name="Sisk P."/>
            <person name="Sykes S."/>
            <person name="Wortman J."/>
            <person name="Nusbaum C."/>
            <person name="Birren B."/>
        </authorList>
    </citation>
    <scope>NUCLEOTIDE SEQUENCE [LARGE SCALE GENOMIC DNA]</scope>
    <source>
        <strain evidence="1 2">P10297</strain>
    </source>
</reference>